<organism evidence="2 3">
    <name type="scientific">Melipona bicolor</name>
    <dbReference type="NCBI Taxonomy" id="60889"/>
    <lineage>
        <taxon>Eukaryota</taxon>
        <taxon>Metazoa</taxon>
        <taxon>Ecdysozoa</taxon>
        <taxon>Arthropoda</taxon>
        <taxon>Hexapoda</taxon>
        <taxon>Insecta</taxon>
        <taxon>Pterygota</taxon>
        <taxon>Neoptera</taxon>
        <taxon>Endopterygota</taxon>
        <taxon>Hymenoptera</taxon>
        <taxon>Apocrita</taxon>
        <taxon>Aculeata</taxon>
        <taxon>Apoidea</taxon>
        <taxon>Anthophila</taxon>
        <taxon>Apidae</taxon>
        <taxon>Melipona</taxon>
    </lineage>
</organism>
<dbReference type="EMBL" id="JAHYIQ010000001">
    <property type="protein sequence ID" value="KAK1136755.1"/>
    <property type="molecule type" value="Genomic_DNA"/>
</dbReference>
<proteinExistence type="predicted"/>
<dbReference type="Proteomes" id="UP001177670">
    <property type="component" value="Unassembled WGS sequence"/>
</dbReference>
<protein>
    <submittedName>
        <fullName evidence="2">Uncharacterized protein</fullName>
    </submittedName>
</protein>
<sequence length="152" mass="17226">MSSGDCKSSENEDIENSDESDRPSGERWAPVGANDGDDFPDEYKYIEVENLSYDMERLKMLEEEQEMLNSSLIALTTHFAQVQFRLRQIVDAPANEKETLLKELEEFAFRGIPDVPNNLSFDSRSITPTSPMSCKQSVSYASIYCTCVLFIS</sequence>
<name>A0AA40GFE1_9HYME</name>
<comment type="caution">
    <text evidence="2">The sequence shown here is derived from an EMBL/GenBank/DDBJ whole genome shotgun (WGS) entry which is preliminary data.</text>
</comment>
<feature type="region of interest" description="Disordered" evidence="1">
    <location>
        <begin position="1"/>
        <end position="40"/>
    </location>
</feature>
<evidence type="ECO:0000313" key="2">
    <source>
        <dbReference type="EMBL" id="KAK1136755.1"/>
    </source>
</evidence>
<accession>A0AA40GFE1</accession>
<reference evidence="2" key="1">
    <citation type="submission" date="2021-10" db="EMBL/GenBank/DDBJ databases">
        <title>Melipona bicolor Genome sequencing and assembly.</title>
        <authorList>
            <person name="Araujo N.S."/>
            <person name="Arias M.C."/>
        </authorList>
    </citation>
    <scope>NUCLEOTIDE SEQUENCE</scope>
    <source>
        <strain evidence="2">USP_2M_L1-L4_2017</strain>
        <tissue evidence="2">Whole body</tissue>
    </source>
</reference>
<gene>
    <name evidence="2" type="ORF">K0M31_001292</name>
</gene>
<keyword evidence="3" id="KW-1185">Reference proteome</keyword>
<evidence type="ECO:0000313" key="3">
    <source>
        <dbReference type="Proteomes" id="UP001177670"/>
    </source>
</evidence>
<evidence type="ECO:0000256" key="1">
    <source>
        <dbReference type="SAM" id="MobiDB-lite"/>
    </source>
</evidence>
<dbReference type="AlphaFoldDB" id="A0AA40GFE1"/>